<dbReference type="Proteomes" id="UP001199525">
    <property type="component" value="Unassembled WGS sequence"/>
</dbReference>
<comment type="caution">
    <text evidence="1">The sequence shown here is derived from an EMBL/GenBank/DDBJ whole genome shotgun (WGS) entry which is preliminary data.</text>
</comment>
<dbReference type="EMBL" id="JAIVFQ010000039">
    <property type="protein sequence ID" value="MCC5601900.1"/>
    <property type="molecule type" value="Genomic_DNA"/>
</dbReference>
<gene>
    <name evidence="1" type="ORF">LC586_22505</name>
</gene>
<organism evidence="1 2">
    <name type="scientific">Nostoc favosum CHAB5714</name>
    <dbReference type="NCBI Taxonomy" id="2780399"/>
    <lineage>
        <taxon>Bacteria</taxon>
        <taxon>Bacillati</taxon>
        <taxon>Cyanobacteriota</taxon>
        <taxon>Cyanophyceae</taxon>
        <taxon>Nostocales</taxon>
        <taxon>Nostocaceae</taxon>
        <taxon>Nostoc</taxon>
        <taxon>Nostoc favosum</taxon>
    </lineage>
</organism>
<proteinExistence type="predicted"/>
<name>A0ABS8ICI0_9NOSO</name>
<evidence type="ECO:0000313" key="1">
    <source>
        <dbReference type="EMBL" id="MCC5601900.1"/>
    </source>
</evidence>
<protein>
    <recommendedName>
        <fullName evidence="3">SCP-2 sterol transfer family protein</fullName>
    </recommendedName>
</protein>
<dbReference type="InterPro" id="IPR036527">
    <property type="entry name" value="SCP2_sterol-bd_dom_sf"/>
</dbReference>
<evidence type="ECO:0000313" key="2">
    <source>
        <dbReference type="Proteomes" id="UP001199525"/>
    </source>
</evidence>
<reference evidence="1 2" key="1">
    <citation type="journal article" date="2021" name="Microorganisms">
        <title>Genome Evolution of Filamentous Cyanobacterium Nostoc Species: From Facultative Symbiosis to Free Living.</title>
        <authorList>
            <person name="Huo D."/>
            <person name="Li H."/>
            <person name="Cai F."/>
            <person name="Guo X."/>
            <person name="Qiao Z."/>
            <person name="Wang W."/>
            <person name="Yu G."/>
            <person name="Li R."/>
        </authorList>
    </citation>
    <scope>NUCLEOTIDE SEQUENCE [LARGE SCALE GENOMIC DNA]</scope>
    <source>
        <strain evidence="1 2">CHAB 5714</strain>
    </source>
</reference>
<accession>A0ABS8ICI0</accession>
<sequence length="133" mass="15193">MANLFSLEWMQSYKVCWNAEPELVDVLAKINFSSVIGYGFIGNPQPTGVIMIVQERAMSASGYEGQPLNWDLRPDHKHWQKWLTKGLDMTESSMACVTRKLKFEVGDYLAIIKYPRMVGPFIKSFIIMGLARN</sequence>
<dbReference type="SUPFAM" id="SSF55718">
    <property type="entry name" value="SCP-like"/>
    <property type="match status" value="1"/>
</dbReference>
<dbReference type="RefSeq" id="WP_229486886.1">
    <property type="nucleotide sequence ID" value="NZ_JAIVFQ010000039.1"/>
</dbReference>
<evidence type="ECO:0008006" key="3">
    <source>
        <dbReference type="Google" id="ProtNLM"/>
    </source>
</evidence>
<keyword evidence="2" id="KW-1185">Reference proteome</keyword>